<dbReference type="EMBL" id="JAMYXC010000018">
    <property type="protein sequence ID" value="MCP1167132.1"/>
    <property type="molecule type" value="Genomic_DNA"/>
</dbReference>
<keyword evidence="5" id="KW-1185">Reference proteome</keyword>
<dbReference type="SUPFAM" id="SSF47413">
    <property type="entry name" value="lambda repressor-like DNA-binding domains"/>
    <property type="match status" value="1"/>
</dbReference>
<evidence type="ECO:0000313" key="4">
    <source>
        <dbReference type="EMBL" id="MCP1167132.1"/>
    </source>
</evidence>
<dbReference type="Pfam" id="PF00356">
    <property type="entry name" value="LacI"/>
    <property type="match status" value="1"/>
</dbReference>
<protein>
    <submittedName>
        <fullName evidence="4">PfkB family carbohydrate kinase</fullName>
    </submittedName>
</protein>
<dbReference type="Gene3D" id="3.40.1190.20">
    <property type="match status" value="1"/>
</dbReference>
<accession>A0A9X2FMJ6</accession>
<dbReference type="SUPFAM" id="SSF53613">
    <property type="entry name" value="Ribokinase-like"/>
    <property type="match status" value="1"/>
</dbReference>
<dbReference type="GO" id="GO:0003677">
    <property type="term" value="F:DNA binding"/>
    <property type="evidence" value="ECO:0007669"/>
    <property type="project" value="InterPro"/>
</dbReference>
<proteinExistence type="predicted"/>
<dbReference type="SMART" id="SM00354">
    <property type="entry name" value="HTH_LACI"/>
    <property type="match status" value="1"/>
</dbReference>
<sequence>MTKRRPTVRDVAAQAGVSVGTVSHVLNDSKTVSEAARDAVMRAVADLDYRPNSLARSLIAHRPREGGGHETARARLICVGYISIDHMVQIDDVPLTGARVTSQSIEKMLGGPAANVAAFAAGLRPPSDIRVEMVSRMGQDADSHWALEELAQRGIDASGILQQPGDRLSRCIVLVGADGQRTIINEPFQVPVDLLVRHLAGPASPTQPVCIHFDGFHREVAERARHELQQAGYLMSLHSAGLERAPQSALEPRRLLEIFDVLFLDRATFARIAEHAPDLDEDPGKIFALSPEPRCRAVLLTHGSEGAVLLRPDHPPMACPSPKVEMRDATGAGDAFAGLFLASWLATGEAETALQHAVHGAALSVTAIGAQGRLPKLAEIDGPAQTAAEA</sequence>
<organism evidence="4 5">
    <name type="scientific">Limimaricola litoreus</name>
    <dbReference type="NCBI Taxonomy" id="2955316"/>
    <lineage>
        <taxon>Bacteria</taxon>
        <taxon>Pseudomonadati</taxon>
        <taxon>Pseudomonadota</taxon>
        <taxon>Alphaproteobacteria</taxon>
        <taxon>Rhodobacterales</taxon>
        <taxon>Paracoccaceae</taxon>
        <taxon>Limimaricola</taxon>
    </lineage>
</organism>
<dbReference type="Gene3D" id="1.10.260.40">
    <property type="entry name" value="lambda repressor-like DNA-binding domains"/>
    <property type="match status" value="1"/>
</dbReference>
<name>A0A9X2FMJ6_9RHOB</name>
<dbReference type="RefSeq" id="WP_253328982.1">
    <property type="nucleotide sequence ID" value="NZ_JAMYXC010000018.1"/>
</dbReference>
<dbReference type="GO" id="GO:0006355">
    <property type="term" value="P:regulation of DNA-templated transcription"/>
    <property type="evidence" value="ECO:0007669"/>
    <property type="project" value="InterPro"/>
</dbReference>
<comment type="caution">
    <text evidence="4">The sequence shown here is derived from an EMBL/GenBank/DDBJ whole genome shotgun (WGS) entry which is preliminary data.</text>
</comment>
<dbReference type="PANTHER" id="PTHR10584">
    <property type="entry name" value="SUGAR KINASE"/>
    <property type="match status" value="1"/>
</dbReference>
<dbReference type="PROSITE" id="PS50932">
    <property type="entry name" value="HTH_LACI_2"/>
    <property type="match status" value="1"/>
</dbReference>
<dbReference type="PROSITE" id="PS00356">
    <property type="entry name" value="HTH_LACI_1"/>
    <property type="match status" value="1"/>
</dbReference>
<dbReference type="PANTHER" id="PTHR10584:SF166">
    <property type="entry name" value="RIBOKINASE"/>
    <property type="match status" value="1"/>
</dbReference>
<keyword evidence="2 4" id="KW-0418">Kinase</keyword>
<reference evidence="4" key="1">
    <citation type="submission" date="2022-06" db="EMBL/GenBank/DDBJ databases">
        <title>Limimaricola sediminis sp. nov., isolated from an intertidal sediment.</title>
        <authorList>
            <person name="Shao X."/>
        </authorList>
    </citation>
    <scope>NUCLEOTIDE SEQUENCE</scope>
    <source>
        <strain evidence="4">ASW11-118</strain>
    </source>
</reference>
<dbReference type="GO" id="GO:0016301">
    <property type="term" value="F:kinase activity"/>
    <property type="evidence" value="ECO:0007669"/>
    <property type="project" value="UniProtKB-KW"/>
</dbReference>
<evidence type="ECO:0000313" key="5">
    <source>
        <dbReference type="Proteomes" id="UP001139477"/>
    </source>
</evidence>
<dbReference type="AlphaFoldDB" id="A0A9X2FMJ6"/>
<evidence type="ECO:0000256" key="2">
    <source>
        <dbReference type="ARBA" id="ARBA00022777"/>
    </source>
</evidence>
<dbReference type="InterPro" id="IPR010982">
    <property type="entry name" value="Lambda_DNA-bd_dom_sf"/>
</dbReference>
<dbReference type="InterPro" id="IPR011611">
    <property type="entry name" value="PfkB_dom"/>
</dbReference>
<dbReference type="Pfam" id="PF00294">
    <property type="entry name" value="PfkB"/>
    <property type="match status" value="1"/>
</dbReference>
<dbReference type="InterPro" id="IPR000843">
    <property type="entry name" value="HTH_LacI"/>
</dbReference>
<evidence type="ECO:0000259" key="3">
    <source>
        <dbReference type="PROSITE" id="PS50932"/>
    </source>
</evidence>
<dbReference type="Proteomes" id="UP001139477">
    <property type="component" value="Unassembled WGS sequence"/>
</dbReference>
<dbReference type="PRINTS" id="PR00036">
    <property type="entry name" value="HTHLACI"/>
</dbReference>
<dbReference type="CDD" id="cd01392">
    <property type="entry name" value="HTH_LacI"/>
    <property type="match status" value="1"/>
</dbReference>
<gene>
    <name evidence="4" type="ORF">NHG85_01085</name>
</gene>
<feature type="domain" description="HTH lacI-type" evidence="3">
    <location>
        <begin position="6"/>
        <end position="60"/>
    </location>
</feature>
<evidence type="ECO:0000256" key="1">
    <source>
        <dbReference type="ARBA" id="ARBA00022679"/>
    </source>
</evidence>
<dbReference type="InterPro" id="IPR029056">
    <property type="entry name" value="Ribokinase-like"/>
</dbReference>
<keyword evidence="1" id="KW-0808">Transferase</keyword>